<keyword evidence="3" id="KW-1185">Reference proteome</keyword>
<evidence type="ECO:0000313" key="3">
    <source>
        <dbReference type="Proteomes" id="UP001500945"/>
    </source>
</evidence>
<dbReference type="Proteomes" id="UP001500945">
    <property type="component" value="Unassembled WGS sequence"/>
</dbReference>
<proteinExistence type="predicted"/>
<feature type="compositionally biased region" description="Basic and acidic residues" evidence="1">
    <location>
        <begin position="90"/>
        <end position="101"/>
    </location>
</feature>
<protein>
    <submittedName>
        <fullName evidence="2">Uncharacterized protein</fullName>
    </submittedName>
</protein>
<accession>A0ABP8KRR1</accession>
<feature type="compositionally biased region" description="Basic and acidic residues" evidence="1">
    <location>
        <begin position="63"/>
        <end position="74"/>
    </location>
</feature>
<comment type="caution">
    <text evidence="2">The sequence shown here is derived from an EMBL/GenBank/DDBJ whole genome shotgun (WGS) entry which is preliminary data.</text>
</comment>
<evidence type="ECO:0000256" key="1">
    <source>
        <dbReference type="SAM" id="MobiDB-lite"/>
    </source>
</evidence>
<organism evidence="2 3">
    <name type="scientific">Fodinibacter luteus</name>
    <dbReference type="NCBI Taxonomy" id="552064"/>
    <lineage>
        <taxon>Bacteria</taxon>
        <taxon>Bacillati</taxon>
        <taxon>Actinomycetota</taxon>
        <taxon>Actinomycetes</taxon>
        <taxon>Micrococcales</taxon>
        <taxon>Intrasporangiaceae</taxon>
        <taxon>Fodinibacter (ex Wang et al. 2009)</taxon>
    </lineage>
</organism>
<name>A0ABP8KRR1_9MICO</name>
<feature type="region of interest" description="Disordered" evidence="1">
    <location>
        <begin position="1"/>
        <end position="101"/>
    </location>
</feature>
<dbReference type="EMBL" id="BAABGM010000026">
    <property type="protein sequence ID" value="GAA4413155.1"/>
    <property type="molecule type" value="Genomic_DNA"/>
</dbReference>
<feature type="compositionally biased region" description="Basic residues" evidence="1">
    <location>
        <begin position="38"/>
        <end position="52"/>
    </location>
</feature>
<gene>
    <name evidence="2" type="ORF">GCM10023168_35730</name>
</gene>
<sequence>MTYWSPVNAGVHGSTEQGPRRGGGQSVAVLADHDVRARGRGRPLRVGRRGLLRGRPGQESEADDGRDTDRHDDGVALDGSPEIGARKRRLDITGRPDDPDI</sequence>
<reference evidence="3" key="1">
    <citation type="journal article" date="2019" name="Int. J. Syst. Evol. Microbiol.">
        <title>The Global Catalogue of Microorganisms (GCM) 10K type strain sequencing project: providing services to taxonomists for standard genome sequencing and annotation.</title>
        <authorList>
            <consortium name="The Broad Institute Genomics Platform"/>
            <consortium name="The Broad Institute Genome Sequencing Center for Infectious Disease"/>
            <person name="Wu L."/>
            <person name="Ma J."/>
        </authorList>
    </citation>
    <scope>NUCLEOTIDE SEQUENCE [LARGE SCALE GENOMIC DNA]</scope>
    <source>
        <strain evidence="3">JCM 17809</strain>
    </source>
</reference>
<evidence type="ECO:0000313" key="2">
    <source>
        <dbReference type="EMBL" id="GAA4413155.1"/>
    </source>
</evidence>